<feature type="region of interest" description="Disordered" evidence="1">
    <location>
        <begin position="1"/>
        <end position="28"/>
    </location>
</feature>
<protein>
    <submittedName>
        <fullName evidence="2">Uncharacterized protein</fullName>
    </submittedName>
</protein>
<dbReference type="SUPFAM" id="SSF51430">
    <property type="entry name" value="NAD(P)-linked oxidoreductase"/>
    <property type="match status" value="2"/>
</dbReference>
<accession>A0ABU1ZFL1</accession>
<dbReference type="EMBL" id="JAVDXQ010000008">
    <property type="protein sequence ID" value="MDR7299426.1"/>
    <property type="molecule type" value="Genomic_DNA"/>
</dbReference>
<dbReference type="RefSeq" id="WP_200956064.1">
    <property type="nucleotide sequence ID" value="NZ_JAVDXQ010000008.1"/>
</dbReference>
<dbReference type="InterPro" id="IPR036812">
    <property type="entry name" value="NAD(P)_OxRdtase_dom_sf"/>
</dbReference>
<proteinExistence type="predicted"/>
<gene>
    <name evidence="2" type="ORF">J2X16_004796</name>
</gene>
<comment type="caution">
    <text evidence="2">The sequence shown here is derived from an EMBL/GenBank/DDBJ whole genome shotgun (WGS) entry which is preliminary data.</text>
</comment>
<evidence type="ECO:0000313" key="3">
    <source>
        <dbReference type="Proteomes" id="UP001180536"/>
    </source>
</evidence>
<name>A0ABU1ZFL1_9BURK</name>
<dbReference type="Gene3D" id="3.20.20.100">
    <property type="entry name" value="NADP-dependent oxidoreductase domain"/>
    <property type="match status" value="1"/>
</dbReference>
<sequence length="166" mass="17863">MALASLKQPASPHPALDRVVKSPDTLPCATPPDKVLVRRRIPCSEDAGPGAHVASKNATAALYGFGANEALLGDVLVHHREERIVLTSKCGMHGVNGQRVMLHRGEHIIPIPGTSKPEHLRELIAAPQLELDTPTLKRLDALINRHTVSGARYGAATQAEIDTEEF</sequence>
<reference evidence="2 3" key="1">
    <citation type="submission" date="2023-07" db="EMBL/GenBank/DDBJ databases">
        <title>Sorghum-associated microbial communities from plants grown in Nebraska, USA.</title>
        <authorList>
            <person name="Schachtman D."/>
        </authorList>
    </citation>
    <scope>NUCLEOTIDE SEQUENCE [LARGE SCALE GENOMIC DNA]</scope>
    <source>
        <strain evidence="2 3">BE310</strain>
    </source>
</reference>
<evidence type="ECO:0000256" key="1">
    <source>
        <dbReference type="SAM" id="MobiDB-lite"/>
    </source>
</evidence>
<keyword evidence="3" id="KW-1185">Reference proteome</keyword>
<dbReference type="Proteomes" id="UP001180536">
    <property type="component" value="Unassembled WGS sequence"/>
</dbReference>
<organism evidence="2 3">
    <name type="scientific">Pelomonas aquatica</name>
    <dbReference type="NCBI Taxonomy" id="431058"/>
    <lineage>
        <taxon>Bacteria</taxon>
        <taxon>Pseudomonadati</taxon>
        <taxon>Pseudomonadota</taxon>
        <taxon>Betaproteobacteria</taxon>
        <taxon>Burkholderiales</taxon>
        <taxon>Sphaerotilaceae</taxon>
        <taxon>Roseateles</taxon>
    </lineage>
</organism>
<evidence type="ECO:0000313" key="2">
    <source>
        <dbReference type="EMBL" id="MDR7299426.1"/>
    </source>
</evidence>